<name>A0AAU7U512_9DEIO</name>
<dbReference type="InterPro" id="IPR045861">
    <property type="entry name" value="CorA_cytoplasmic_dom"/>
</dbReference>
<gene>
    <name evidence="1" type="ORF">ABOD76_01400</name>
</gene>
<reference evidence="1" key="1">
    <citation type="submission" date="2024-06" db="EMBL/GenBank/DDBJ databases">
        <title>Draft Genome Sequence of Deinococcus sonorensis Type Strain KR-87, a Biofilm Producing Representative of the Genus Deinococcus.</title>
        <authorList>
            <person name="Boren L.S."/>
            <person name="Grosso R.A."/>
            <person name="Hugenberg-Cox A.N."/>
            <person name="Hill J.T.E."/>
            <person name="Albert C.M."/>
            <person name="Tuohy J.M."/>
        </authorList>
    </citation>
    <scope>NUCLEOTIDE SEQUENCE</scope>
    <source>
        <strain evidence="1">KR-87</strain>
        <plasmid evidence="1">pDson01</plasmid>
    </source>
</reference>
<sequence length="167" mass="18600">MAVQQGMTLHALYFDADRHDREIPWAQSRLPTPGERQLLWIDVEGEVQPAVAEVVERLNLGPAIQAFLETPAPQPALDHRDNHVLVNLEALEREPHRFGSTSLRIVAGQNVVITVHAAPVTFLHDFAGQLQRDSRLGELDAAAFLAVLLHRHLETYHQALGALEANH</sequence>
<dbReference type="GO" id="GO:0016020">
    <property type="term" value="C:membrane"/>
    <property type="evidence" value="ECO:0007669"/>
    <property type="project" value="InterPro"/>
</dbReference>
<geneLocation type="plasmid" evidence="1">
    <name>pDson01</name>
</geneLocation>
<dbReference type="InterPro" id="IPR002523">
    <property type="entry name" value="MgTranspt_CorA/ZnTranspt_ZntB"/>
</dbReference>
<dbReference type="Gene3D" id="3.30.460.20">
    <property type="entry name" value="CorA soluble domain-like"/>
    <property type="match status" value="1"/>
</dbReference>
<organism evidence="1">
    <name type="scientific">Deinococcus sonorensis KR-87</name>
    <dbReference type="NCBI Taxonomy" id="694439"/>
    <lineage>
        <taxon>Bacteria</taxon>
        <taxon>Thermotogati</taxon>
        <taxon>Deinococcota</taxon>
        <taxon>Deinococci</taxon>
        <taxon>Deinococcales</taxon>
        <taxon>Deinococcaceae</taxon>
        <taxon>Deinococcus</taxon>
    </lineage>
</organism>
<protein>
    <submittedName>
        <fullName evidence="1">CorA family divalent cation transporter</fullName>
    </submittedName>
</protein>
<dbReference type="RefSeq" id="WP_350241441.1">
    <property type="nucleotide sequence ID" value="NZ_CP158297.1"/>
</dbReference>
<evidence type="ECO:0000313" key="1">
    <source>
        <dbReference type="EMBL" id="XBV83735.1"/>
    </source>
</evidence>
<proteinExistence type="predicted"/>
<dbReference type="GO" id="GO:0046873">
    <property type="term" value="F:metal ion transmembrane transporter activity"/>
    <property type="evidence" value="ECO:0007669"/>
    <property type="project" value="InterPro"/>
</dbReference>
<dbReference type="EMBL" id="CP158297">
    <property type="protein sequence ID" value="XBV83735.1"/>
    <property type="molecule type" value="Genomic_DNA"/>
</dbReference>
<dbReference type="SUPFAM" id="SSF143865">
    <property type="entry name" value="CorA soluble domain-like"/>
    <property type="match status" value="1"/>
</dbReference>
<dbReference type="Pfam" id="PF01544">
    <property type="entry name" value="CorA"/>
    <property type="match status" value="1"/>
</dbReference>
<accession>A0AAU7U512</accession>
<keyword evidence="1" id="KW-0614">Plasmid</keyword>
<dbReference type="KEGG" id="dsc:ABOD76_01400"/>
<dbReference type="AlphaFoldDB" id="A0AAU7U512"/>